<feature type="transmembrane region" description="Helical" evidence="1">
    <location>
        <begin position="20"/>
        <end position="46"/>
    </location>
</feature>
<dbReference type="AlphaFoldDB" id="R9XXS3"/>
<geneLocation type="plastid" evidence="2"/>
<keyword evidence="1" id="KW-0472">Membrane</keyword>
<keyword evidence="1" id="KW-0812">Transmembrane</keyword>
<accession>R9XXS3</accession>
<sequence>MFEFSILYSHINLFQRVIKLLFVASSNVLQSFINKCLFVIGLMYVIKKIHRFTHYHLTSP</sequence>
<gene>
    <name evidence="2" type="primary">orf02</name>
</gene>
<evidence type="ECO:0000256" key="1">
    <source>
        <dbReference type="SAM" id="Phobius"/>
    </source>
</evidence>
<reference evidence="2" key="1">
    <citation type="journal article" date="2013" name="PLoS ONE">
        <title>The Plastid Genome of the Red Macroalga Grateloupia taiwanensis (Halymeniaceae).</title>
        <authorList>
            <person name="Depriest M.S."/>
            <person name="Bhattacharya D."/>
            <person name="Lopez-Bautista J.M."/>
        </authorList>
    </citation>
    <scope>NUCLEOTIDE SEQUENCE</scope>
</reference>
<dbReference type="RefSeq" id="YP_008144768.1">
    <property type="nucleotide sequence ID" value="NC_021618.1"/>
</dbReference>
<proteinExistence type="predicted"/>
<dbReference type="EMBL" id="KC894740">
    <property type="protein sequence ID" value="AGO19774.1"/>
    <property type="molecule type" value="Genomic_DNA"/>
</dbReference>
<dbReference type="GeneID" id="16017073"/>
<keyword evidence="2" id="KW-0934">Plastid</keyword>
<name>R9XXS3_9FLOR</name>
<organism evidence="2">
    <name type="scientific">Phyllymenia taiwanensis</name>
    <dbReference type="NCBI Taxonomy" id="1260292"/>
    <lineage>
        <taxon>Eukaryota</taxon>
        <taxon>Rhodophyta</taxon>
        <taxon>Florideophyceae</taxon>
        <taxon>Rhodymeniophycidae</taxon>
        <taxon>Halymeniales</taxon>
        <taxon>Halymeniaceae</taxon>
        <taxon>Phyllymenia</taxon>
    </lineage>
</organism>
<reference evidence="2" key="2">
    <citation type="submission" date="2013-04" db="EMBL/GenBank/DDBJ databases">
        <authorList>
            <person name="DePriest M.S.Jr."/>
            <person name="Bhattacharya D."/>
            <person name="Lopez-Bautista J.M."/>
        </authorList>
    </citation>
    <scope>NUCLEOTIDE SEQUENCE</scope>
</reference>
<keyword evidence="1" id="KW-1133">Transmembrane helix</keyword>
<protein>
    <submittedName>
        <fullName evidence="2">Uncharacterized protein</fullName>
    </submittedName>
</protein>
<evidence type="ECO:0000313" key="2">
    <source>
        <dbReference type="EMBL" id="AGO19774.1"/>
    </source>
</evidence>